<keyword evidence="9" id="KW-1185">Reference proteome</keyword>
<evidence type="ECO:0000256" key="6">
    <source>
        <dbReference type="SAM" id="Phobius"/>
    </source>
</evidence>
<feature type="domain" description="RsgI N-terminal anti-sigma" evidence="7">
    <location>
        <begin position="4"/>
        <end position="52"/>
    </location>
</feature>
<protein>
    <recommendedName>
        <fullName evidence="7">RsgI N-terminal anti-sigma domain-containing protein</fullName>
    </recommendedName>
</protein>
<dbReference type="RefSeq" id="WP_061857784.1">
    <property type="nucleotide sequence ID" value="NZ_LTBB01000003.1"/>
</dbReference>
<proteinExistence type="predicted"/>
<dbReference type="InterPro" id="IPR055431">
    <property type="entry name" value="RsgI_M"/>
</dbReference>
<dbReference type="GO" id="GO:0005886">
    <property type="term" value="C:plasma membrane"/>
    <property type="evidence" value="ECO:0007669"/>
    <property type="project" value="UniProtKB-SubCell"/>
</dbReference>
<name>A0A151APZ1_9CLOT</name>
<evidence type="ECO:0000256" key="5">
    <source>
        <dbReference type="ARBA" id="ARBA00023136"/>
    </source>
</evidence>
<dbReference type="AlphaFoldDB" id="A0A151APZ1"/>
<evidence type="ECO:0000256" key="3">
    <source>
        <dbReference type="ARBA" id="ARBA00022692"/>
    </source>
</evidence>
<evidence type="ECO:0000259" key="7">
    <source>
        <dbReference type="PROSITE" id="PS51849"/>
    </source>
</evidence>
<keyword evidence="2" id="KW-1003">Cell membrane</keyword>
<gene>
    <name evidence="8" type="ORF">CLCOL_08840</name>
</gene>
<dbReference type="Pfam" id="PF23750">
    <property type="entry name" value="RsgI_M"/>
    <property type="match status" value="1"/>
</dbReference>
<organism evidence="8 9">
    <name type="scientific">Clostridium colicanis DSM 13634</name>
    <dbReference type="NCBI Taxonomy" id="1121305"/>
    <lineage>
        <taxon>Bacteria</taxon>
        <taxon>Bacillati</taxon>
        <taxon>Bacillota</taxon>
        <taxon>Clostridia</taxon>
        <taxon>Eubacteriales</taxon>
        <taxon>Clostridiaceae</taxon>
        <taxon>Clostridium</taxon>
    </lineage>
</organism>
<dbReference type="EMBL" id="LTBB01000003">
    <property type="protein sequence ID" value="KYH29653.1"/>
    <property type="molecule type" value="Genomic_DNA"/>
</dbReference>
<feature type="transmembrane region" description="Helical" evidence="6">
    <location>
        <begin position="54"/>
        <end position="71"/>
    </location>
</feature>
<comment type="caution">
    <text evidence="8">The sequence shown here is derived from an EMBL/GenBank/DDBJ whole genome shotgun (WGS) entry which is preliminary data.</text>
</comment>
<evidence type="ECO:0000313" key="8">
    <source>
        <dbReference type="EMBL" id="KYH29653.1"/>
    </source>
</evidence>
<evidence type="ECO:0000256" key="2">
    <source>
        <dbReference type="ARBA" id="ARBA00022475"/>
    </source>
</evidence>
<dbReference type="STRING" id="1121305.CLCOL_08840"/>
<dbReference type="Pfam" id="PF12791">
    <property type="entry name" value="RsgI_N"/>
    <property type="match status" value="1"/>
</dbReference>
<evidence type="ECO:0000313" key="9">
    <source>
        <dbReference type="Proteomes" id="UP000075374"/>
    </source>
</evidence>
<reference evidence="8 9" key="1">
    <citation type="submission" date="2016-02" db="EMBL/GenBank/DDBJ databases">
        <title>Genome sequence of Clostridium colicanis DSM 13634.</title>
        <authorList>
            <person name="Poehlein A."/>
            <person name="Daniel R."/>
        </authorList>
    </citation>
    <scope>NUCLEOTIDE SEQUENCE [LARGE SCALE GENOMIC DNA]</scope>
    <source>
        <strain evidence="8 9">DSM 13634</strain>
    </source>
</reference>
<keyword evidence="4 6" id="KW-1133">Transmembrane helix</keyword>
<accession>A0A151APZ1</accession>
<keyword evidence="5 6" id="KW-0472">Membrane</keyword>
<evidence type="ECO:0000256" key="4">
    <source>
        <dbReference type="ARBA" id="ARBA00022989"/>
    </source>
</evidence>
<dbReference type="InterPro" id="IPR024449">
    <property type="entry name" value="Anti-sigma_RsgI_N"/>
</dbReference>
<comment type="subcellular location">
    <subcellularLocation>
        <location evidence="1">Cell membrane</location>
        <topology evidence="1">Single-pass membrane protein</topology>
    </subcellularLocation>
</comment>
<dbReference type="PROSITE" id="PS51849">
    <property type="entry name" value="RSGI_N"/>
    <property type="match status" value="1"/>
</dbReference>
<dbReference type="PATRIC" id="fig|1121305.3.peg.899"/>
<sequence>MKTKTGVVVKVDKNYVCVRTIHGEFYNLKLQNYVPNIGDIYSGPIATPNSVKHAIFIAVIALLILFGRNIYNCFAPSTTVIVRIPPTLQLKVSNWNRIVSVKPIRSSGRTLIESLNLKNKSLDKGLEMIFNEAKNQDIINQTYIDNNGTITIYISGKNKKNIDLSTFVKYANERKVDCQINYDGTDLLNHKY</sequence>
<evidence type="ECO:0000256" key="1">
    <source>
        <dbReference type="ARBA" id="ARBA00004162"/>
    </source>
</evidence>
<keyword evidence="3 6" id="KW-0812">Transmembrane</keyword>
<dbReference type="Proteomes" id="UP000075374">
    <property type="component" value="Unassembled WGS sequence"/>
</dbReference>